<dbReference type="SUPFAM" id="SSF55874">
    <property type="entry name" value="ATPase domain of HSP90 chaperone/DNA topoisomerase II/histidine kinase"/>
    <property type="match status" value="1"/>
</dbReference>
<evidence type="ECO:0000256" key="6">
    <source>
        <dbReference type="ARBA" id="ARBA00023012"/>
    </source>
</evidence>
<dbReference type="EMBL" id="FOTF01000013">
    <property type="protein sequence ID" value="SFL31093.1"/>
    <property type="molecule type" value="Genomic_DNA"/>
</dbReference>
<dbReference type="NCBIfam" id="TIGR00229">
    <property type="entry name" value="sensory_box"/>
    <property type="match status" value="1"/>
</dbReference>
<keyword evidence="8" id="KW-1133">Transmembrane helix</keyword>
<dbReference type="PANTHER" id="PTHR43711:SF1">
    <property type="entry name" value="HISTIDINE KINASE 1"/>
    <property type="match status" value="1"/>
</dbReference>
<dbReference type="PROSITE" id="PS50109">
    <property type="entry name" value="HIS_KIN"/>
    <property type="match status" value="1"/>
</dbReference>
<dbReference type="InterPro" id="IPR000014">
    <property type="entry name" value="PAS"/>
</dbReference>
<dbReference type="PROSITE" id="PS50112">
    <property type="entry name" value="PAS"/>
    <property type="match status" value="1"/>
</dbReference>
<keyword evidence="8" id="KW-0812">Transmembrane</keyword>
<dbReference type="Gene3D" id="3.30.450.20">
    <property type="entry name" value="PAS domain"/>
    <property type="match status" value="1"/>
</dbReference>
<evidence type="ECO:0000259" key="9">
    <source>
        <dbReference type="PROSITE" id="PS50109"/>
    </source>
</evidence>
<dbReference type="EC" id="2.7.13.3" evidence="2"/>
<keyword evidence="6" id="KW-0902">Two-component regulatory system</keyword>
<sequence length="536" mass="58582">MRDLTKYIRFGLQSFIAVCGAVIVWRAWPLDRFSFAIVVAGLVAAFIWRRIDKATDAPSVDASALEAHAIMLRADQDGKISFANERLLQLTGYERGTLLGQPMRVLHHVADAETYAAVDAAMARGEKWTGETRIIGKDGRVLWTRMTSVPQMDKSGAYCGSLRVHSDISAQKVSTAARDAMASLNLLSEPLFMVCLDTYNLVFANDAAAKLFNWNRLQMAEIRIFAVDMLYDRLAVQRQVAALKAKQITEFSFPATYHDVPYLAEVQLIEAAGMEPRLYVVLRDQTESMAIARTKDELVATVSHELRTPLTSIKGALGLIRSGAAGDVTKKTSDLLDIAYRNADRLVLIVNDILDLEKMAAGQMDYDIARRDLVQTVKEAVTANEGFASRFDVSINLNTDDEPAWADFDADRIHQVLSNLISNACKFSSTGAQIDVNVERRPKSFAVCVVDRGVGIPSGAVERIFDRFTQVGKSARARSGGTGLGLSIVKSIIESHNGTVELTSVEGQGTTVTVVFPRATNTATPANLIRSAGGKT</sequence>
<dbReference type="Gene3D" id="1.10.287.130">
    <property type="match status" value="1"/>
</dbReference>
<dbReference type="SUPFAM" id="SSF55785">
    <property type="entry name" value="PYP-like sensor domain (PAS domain)"/>
    <property type="match status" value="1"/>
</dbReference>
<keyword evidence="13" id="KW-1185">Reference proteome</keyword>
<dbReference type="STRING" id="195913.SAMN04488004_11392"/>
<dbReference type="Gene3D" id="3.30.565.10">
    <property type="entry name" value="Histidine kinase-like ATPase, C-terminal domain"/>
    <property type="match status" value="1"/>
</dbReference>
<protein>
    <recommendedName>
        <fullName evidence="2">histidine kinase</fullName>
        <ecNumber evidence="2">2.7.13.3</ecNumber>
    </recommendedName>
</protein>
<accession>A0A1I4GNN2</accession>
<feature type="transmembrane region" description="Helical" evidence="8">
    <location>
        <begin position="7"/>
        <end position="27"/>
    </location>
</feature>
<dbReference type="CDD" id="cd00075">
    <property type="entry name" value="HATPase"/>
    <property type="match status" value="1"/>
</dbReference>
<feature type="domain" description="PAS" evidence="10">
    <location>
        <begin position="71"/>
        <end position="125"/>
    </location>
</feature>
<dbReference type="InterPro" id="IPR036097">
    <property type="entry name" value="HisK_dim/P_sf"/>
</dbReference>
<dbReference type="PROSITE" id="PS50113">
    <property type="entry name" value="PAC"/>
    <property type="match status" value="1"/>
</dbReference>
<dbReference type="PRINTS" id="PR00344">
    <property type="entry name" value="BCTRLSENSOR"/>
</dbReference>
<dbReference type="SMART" id="SM00388">
    <property type="entry name" value="HisKA"/>
    <property type="match status" value="1"/>
</dbReference>
<dbReference type="Pfam" id="PF02518">
    <property type="entry name" value="HATPase_c"/>
    <property type="match status" value="1"/>
</dbReference>
<dbReference type="FunFam" id="1.10.287.130:FF:000001">
    <property type="entry name" value="Two-component sensor histidine kinase"/>
    <property type="match status" value="1"/>
</dbReference>
<evidence type="ECO:0000256" key="8">
    <source>
        <dbReference type="SAM" id="Phobius"/>
    </source>
</evidence>
<dbReference type="CDD" id="cd00082">
    <property type="entry name" value="HisKA"/>
    <property type="match status" value="1"/>
</dbReference>
<reference evidence="13" key="1">
    <citation type="submission" date="2016-10" db="EMBL/GenBank/DDBJ databases">
        <authorList>
            <person name="Varghese N."/>
            <person name="Submissions S."/>
        </authorList>
    </citation>
    <scope>NUCLEOTIDE SEQUENCE [LARGE SCALE GENOMIC DNA]</scope>
    <source>
        <strain evidence="13">DSM 16199</strain>
    </source>
</reference>
<dbReference type="Pfam" id="PF13426">
    <property type="entry name" value="PAS_9"/>
    <property type="match status" value="1"/>
</dbReference>
<dbReference type="GO" id="GO:0000155">
    <property type="term" value="F:phosphorelay sensor kinase activity"/>
    <property type="evidence" value="ECO:0007669"/>
    <property type="project" value="InterPro"/>
</dbReference>
<dbReference type="InterPro" id="IPR035965">
    <property type="entry name" value="PAS-like_dom_sf"/>
</dbReference>
<evidence type="ECO:0000256" key="3">
    <source>
        <dbReference type="ARBA" id="ARBA00022553"/>
    </source>
</evidence>
<keyword evidence="5 12" id="KW-0418">Kinase</keyword>
<dbReference type="AlphaFoldDB" id="A0A1I4GNN2"/>
<dbReference type="CDD" id="cd00130">
    <property type="entry name" value="PAS"/>
    <property type="match status" value="1"/>
</dbReference>
<evidence type="ECO:0000256" key="5">
    <source>
        <dbReference type="ARBA" id="ARBA00022777"/>
    </source>
</evidence>
<comment type="catalytic activity">
    <reaction evidence="1">
        <text>ATP + protein L-histidine = ADP + protein N-phospho-L-histidine.</text>
        <dbReference type="EC" id="2.7.13.3"/>
    </reaction>
</comment>
<dbReference type="SMART" id="SM00091">
    <property type="entry name" value="PAS"/>
    <property type="match status" value="2"/>
</dbReference>
<dbReference type="InterPro" id="IPR000700">
    <property type="entry name" value="PAS-assoc_C"/>
</dbReference>
<dbReference type="InterPro" id="IPR003661">
    <property type="entry name" value="HisK_dim/P_dom"/>
</dbReference>
<feature type="domain" description="PAC" evidence="11">
    <location>
        <begin position="128"/>
        <end position="180"/>
    </location>
</feature>
<dbReference type="OrthoDB" id="7179697at2"/>
<keyword evidence="7 8" id="KW-0472">Membrane</keyword>
<evidence type="ECO:0000256" key="1">
    <source>
        <dbReference type="ARBA" id="ARBA00000085"/>
    </source>
</evidence>
<dbReference type="InterPro" id="IPR001610">
    <property type="entry name" value="PAC"/>
</dbReference>
<gene>
    <name evidence="12" type="ORF">SAMN04488004_11392</name>
</gene>
<dbReference type="Pfam" id="PF00512">
    <property type="entry name" value="HisKA"/>
    <property type="match status" value="1"/>
</dbReference>
<evidence type="ECO:0000256" key="7">
    <source>
        <dbReference type="ARBA" id="ARBA00023136"/>
    </source>
</evidence>
<dbReference type="RefSeq" id="WP_090190068.1">
    <property type="nucleotide sequence ID" value="NZ_FOTF01000013.1"/>
</dbReference>
<evidence type="ECO:0000313" key="13">
    <source>
        <dbReference type="Proteomes" id="UP000199550"/>
    </source>
</evidence>
<dbReference type="SMART" id="SM00387">
    <property type="entry name" value="HATPase_c"/>
    <property type="match status" value="1"/>
</dbReference>
<dbReference type="FunFam" id="3.30.565.10:FF:000006">
    <property type="entry name" value="Sensor histidine kinase WalK"/>
    <property type="match status" value="1"/>
</dbReference>
<evidence type="ECO:0000259" key="10">
    <source>
        <dbReference type="PROSITE" id="PS50112"/>
    </source>
</evidence>
<dbReference type="InterPro" id="IPR003594">
    <property type="entry name" value="HATPase_dom"/>
</dbReference>
<evidence type="ECO:0000313" key="12">
    <source>
        <dbReference type="EMBL" id="SFL31093.1"/>
    </source>
</evidence>
<feature type="domain" description="Histidine kinase" evidence="9">
    <location>
        <begin position="301"/>
        <end position="520"/>
    </location>
</feature>
<organism evidence="12 13">
    <name type="scientific">Loktanella salsilacus</name>
    <dbReference type="NCBI Taxonomy" id="195913"/>
    <lineage>
        <taxon>Bacteria</taxon>
        <taxon>Pseudomonadati</taxon>
        <taxon>Pseudomonadota</taxon>
        <taxon>Alphaproteobacteria</taxon>
        <taxon>Rhodobacterales</taxon>
        <taxon>Roseobacteraceae</taxon>
        <taxon>Loktanella</taxon>
    </lineage>
</organism>
<dbReference type="InterPro" id="IPR036890">
    <property type="entry name" value="HATPase_C_sf"/>
</dbReference>
<dbReference type="SUPFAM" id="SSF47384">
    <property type="entry name" value="Homodimeric domain of signal transducing histidine kinase"/>
    <property type="match status" value="1"/>
</dbReference>
<evidence type="ECO:0000259" key="11">
    <source>
        <dbReference type="PROSITE" id="PS50113"/>
    </source>
</evidence>
<evidence type="ECO:0000256" key="4">
    <source>
        <dbReference type="ARBA" id="ARBA00022679"/>
    </source>
</evidence>
<dbReference type="PANTHER" id="PTHR43711">
    <property type="entry name" value="TWO-COMPONENT HISTIDINE KINASE"/>
    <property type="match status" value="1"/>
</dbReference>
<proteinExistence type="predicted"/>
<keyword evidence="4" id="KW-0808">Transferase</keyword>
<dbReference type="SMART" id="SM00086">
    <property type="entry name" value="PAC"/>
    <property type="match status" value="1"/>
</dbReference>
<dbReference type="InterPro" id="IPR005467">
    <property type="entry name" value="His_kinase_dom"/>
</dbReference>
<evidence type="ECO:0000256" key="2">
    <source>
        <dbReference type="ARBA" id="ARBA00012438"/>
    </source>
</evidence>
<dbReference type="Proteomes" id="UP000199550">
    <property type="component" value="Unassembled WGS sequence"/>
</dbReference>
<dbReference type="InterPro" id="IPR050736">
    <property type="entry name" value="Sensor_HK_Regulatory"/>
</dbReference>
<name>A0A1I4GNN2_9RHOB</name>
<keyword evidence="3" id="KW-0597">Phosphoprotein</keyword>
<dbReference type="InterPro" id="IPR004358">
    <property type="entry name" value="Sig_transdc_His_kin-like_C"/>
</dbReference>